<organism evidence="2 3">
    <name type="scientific">Williamsia sterculiae</name>
    <dbReference type="NCBI Taxonomy" id="1344003"/>
    <lineage>
        <taxon>Bacteria</taxon>
        <taxon>Bacillati</taxon>
        <taxon>Actinomycetota</taxon>
        <taxon>Actinomycetes</taxon>
        <taxon>Mycobacteriales</taxon>
        <taxon>Nocardiaceae</taxon>
        <taxon>Williamsia</taxon>
    </lineage>
</organism>
<dbReference type="InterPro" id="IPR051044">
    <property type="entry name" value="MAG_DAG_Lipase"/>
</dbReference>
<dbReference type="AlphaFoldDB" id="A0A1N7H3Z2"/>
<evidence type="ECO:0000313" key="2">
    <source>
        <dbReference type="EMBL" id="SIS19408.1"/>
    </source>
</evidence>
<dbReference type="SUPFAM" id="SSF53474">
    <property type="entry name" value="alpha/beta-Hydrolases"/>
    <property type="match status" value="1"/>
</dbReference>
<dbReference type="PANTHER" id="PTHR11614">
    <property type="entry name" value="PHOSPHOLIPASE-RELATED"/>
    <property type="match status" value="1"/>
</dbReference>
<dbReference type="InterPro" id="IPR022742">
    <property type="entry name" value="Hydrolase_4"/>
</dbReference>
<gene>
    <name evidence="2" type="ORF">SAMN05445060_3475</name>
</gene>
<dbReference type="EMBL" id="FTNT01000011">
    <property type="protein sequence ID" value="SIS19408.1"/>
    <property type="molecule type" value="Genomic_DNA"/>
</dbReference>
<dbReference type="OrthoDB" id="9806902at2"/>
<keyword evidence="2" id="KW-0378">Hydrolase</keyword>
<dbReference type="STRING" id="1344003.SAMN05445060_3475"/>
<reference evidence="2 3" key="1">
    <citation type="submission" date="2017-01" db="EMBL/GenBank/DDBJ databases">
        <authorList>
            <person name="Mah S.A."/>
            <person name="Swanson W.J."/>
            <person name="Moy G.W."/>
            <person name="Vacquier V.D."/>
        </authorList>
    </citation>
    <scope>NUCLEOTIDE SEQUENCE [LARGE SCALE GENOMIC DNA]</scope>
    <source>
        <strain evidence="2 3">CPCC 203464</strain>
    </source>
</reference>
<accession>A0A1N7H3Z2</accession>
<dbReference type="Pfam" id="PF12146">
    <property type="entry name" value="Hydrolase_4"/>
    <property type="match status" value="1"/>
</dbReference>
<proteinExistence type="predicted"/>
<protein>
    <submittedName>
        <fullName evidence="2">Lysophospholipase, alpha-beta hydrolase superfamily</fullName>
    </submittedName>
</protein>
<dbReference type="InterPro" id="IPR029058">
    <property type="entry name" value="AB_hydrolase_fold"/>
</dbReference>
<dbReference type="GO" id="GO:0016787">
    <property type="term" value="F:hydrolase activity"/>
    <property type="evidence" value="ECO:0007669"/>
    <property type="project" value="UniProtKB-KW"/>
</dbReference>
<dbReference type="RefSeq" id="WP_076482060.1">
    <property type="nucleotide sequence ID" value="NZ_FTNT01000011.1"/>
</dbReference>
<feature type="domain" description="Serine aminopeptidase S33" evidence="1">
    <location>
        <begin position="26"/>
        <end position="270"/>
    </location>
</feature>
<dbReference type="Gene3D" id="3.40.50.1820">
    <property type="entry name" value="alpha/beta hydrolase"/>
    <property type="match status" value="1"/>
</dbReference>
<evidence type="ECO:0000313" key="3">
    <source>
        <dbReference type="Proteomes" id="UP000186218"/>
    </source>
</evidence>
<dbReference type="Proteomes" id="UP000186218">
    <property type="component" value="Unassembled WGS sequence"/>
</dbReference>
<sequence>MPSDTFEFTDSTGTTLAAYRWDPSAAARAAVQIVHGMGEHVLRYEHVAAALNDAGFVVYGYDQRAHGASTGSAELGAVGGDGWRHLVDDISEFARFIRQNHPGLRNGLFAHSMGSFAAQQALLDHSADFDAVALSGTASIDILEPVLDLSGPLDLAMFNAPFQPPRTDFDWLSRDEAQVDAYVDDPLTGFGIDPDGAREMFVGARALADPERVAGIRHDLPIYLAVGESDPVNGALALFNPLVERLRSAGVEDLTTRVYPEARHEIVNELNRDEVIGELITWFGERLIVD</sequence>
<evidence type="ECO:0000259" key="1">
    <source>
        <dbReference type="Pfam" id="PF12146"/>
    </source>
</evidence>
<keyword evidence="3" id="KW-1185">Reference proteome</keyword>
<name>A0A1N7H3Z2_9NOCA</name>